<dbReference type="InterPro" id="IPR015867">
    <property type="entry name" value="N-reg_PII/ATP_PRibTrfase_C"/>
</dbReference>
<dbReference type="GO" id="GO:0006808">
    <property type="term" value="P:regulation of nitrogen utilization"/>
    <property type="evidence" value="ECO:0007669"/>
    <property type="project" value="InterPro"/>
</dbReference>
<protein>
    <submittedName>
        <fullName evidence="2">Nitrogen regulatory protein P-II</fullName>
    </submittedName>
</protein>
<dbReference type="InterPro" id="IPR017918">
    <property type="entry name" value="N-reg_PII_CS"/>
</dbReference>
<evidence type="ECO:0000313" key="2">
    <source>
        <dbReference type="EMBL" id="BDI31417.1"/>
    </source>
</evidence>
<comment type="similarity">
    <text evidence="1">Belongs to the P(II) protein family.</text>
</comment>
<dbReference type="SMART" id="SM00938">
    <property type="entry name" value="P-II"/>
    <property type="match status" value="1"/>
</dbReference>
<dbReference type="Proteomes" id="UP000287394">
    <property type="component" value="Chromosome"/>
</dbReference>
<keyword evidence="3" id="KW-1185">Reference proteome</keyword>
<evidence type="ECO:0000256" key="1">
    <source>
        <dbReference type="RuleBase" id="RU003936"/>
    </source>
</evidence>
<dbReference type="PROSITE" id="PS00638">
    <property type="entry name" value="PII_GLNB_CTER"/>
    <property type="match status" value="1"/>
</dbReference>
<dbReference type="KEGG" id="ccot:CCAX7_34680"/>
<dbReference type="AlphaFoldDB" id="A0A402CYD2"/>
<dbReference type="PRINTS" id="PR00340">
    <property type="entry name" value="PIIGLNB"/>
</dbReference>
<dbReference type="SUPFAM" id="SSF54913">
    <property type="entry name" value="GlnB-like"/>
    <property type="match status" value="1"/>
</dbReference>
<sequence length="113" mass="12309">MKKIEAIIRPIRLEIVKAALADAGITGMTASDVRGSGRPNEERSPFFRGSEYIIYLSPKLKLEVVVRDEDVDLAIEVILENARTGEEGDGKIFVLPIAGAERIRTGETGDAVL</sequence>
<dbReference type="OrthoDB" id="9802729at2"/>
<accession>A0A402CYD2</accession>
<dbReference type="GO" id="GO:0005829">
    <property type="term" value="C:cytosol"/>
    <property type="evidence" value="ECO:0007669"/>
    <property type="project" value="TreeGrafter"/>
</dbReference>
<dbReference type="InterPro" id="IPR011322">
    <property type="entry name" value="N-reg_PII-like_a/b"/>
</dbReference>
<dbReference type="PROSITE" id="PS51343">
    <property type="entry name" value="PII_GLNB_DOM"/>
    <property type="match status" value="1"/>
</dbReference>
<name>A0A402CYD2_9BACT</name>
<dbReference type="RefSeq" id="WP_119322300.1">
    <property type="nucleotide sequence ID" value="NZ_AP025739.1"/>
</dbReference>
<gene>
    <name evidence="2" type="ORF">CCAX7_34680</name>
</gene>
<dbReference type="PANTHER" id="PTHR30115:SF11">
    <property type="entry name" value="NITROGEN REGULATORY PROTEIN P-II HOMOLOG"/>
    <property type="match status" value="1"/>
</dbReference>
<reference evidence="2 3" key="1">
    <citation type="journal article" date="2019" name="Int. J. Syst. Evol. Microbiol.">
        <title>Capsulimonas corticalis gen. nov., sp. nov., an aerobic capsulated bacterium, of a novel bacterial order, Capsulimonadales ord. nov., of the class Armatimonadia of the phylum Armatimonadetes.</title>
        <authorList>
            <person name="Li J."/>
            <person name="Kudo C."/>
            <person name="Tonouchi A."/>
        </authorList>
    </citation>
    <scope>NUCLEOTIDE SEQUENCE [LARGE SCALE GENOMIC DNA]</scope>
    <source>
        <strain evidence="2 3">AX-7</strain>
    </source>
</reference>
<dbReference type="Gene3D" id="3.30.70.120">
    <property type="match status" value="1"/>
</dbReference>
<dbReference type="GO" id="GO:0005524">
    <property type="term" value="F:ATP binding"/>
    <property type="evidence" value="ECO:0007669"/>
    <property type="project" value="TreeGrafter"/>
</dbReference>
<dbReference type="FunCoup" id="A0A402CYD2">
    <property type="interactions" value="358"/>
</dbReference>
<dbReference type="EMBL" id="AP025739">
    <property type="protein sequence ID" value="BDI31417.1"/>
    <property type="molecule type" value="Genomic_DNA"/>
</dbReference>
<dbReference type="InterPro" id="IPR002187">
    <property type="entry name" value="N-reg_PII"/>
</dbReference>
<dbReference type="Pfam" id="PF00543">
    <property type="entry name" value="P-II"/>
    <property type="match status" value="1"/>
</dbReference>
<proteinExistence type="inferred from homology"/>
<organism evidence="2 3">
    <name type="scientific">Capsulimonas corticalis</name>
    <dbReference type="NCBI Taxonomy" id="2219043"/>
    <lineage>
        <taxon>Bacteria</taxon>
        <taxon>Bacillati</taxon>
        <taxon>Armatimonadota</taxon>
        <taxon>Armatimonadia</taxon>
        <taxon>Capsulimonadales</taxon>
        <taxon>Capsulimonadaceae</taxon>
        <taxon>Capsulimonas</taxon>
    </lineage>
</organism>
<dbReference type="PANTHER" id="PTHR30115">
    <property type="entry name" value="NITROGEN REGULATORY PROTEIN P-II"/>
    <property type="match status" value="1"/>
</dbReference>
<evidence type="ECO:0000313" key="3">
    <source>
        <dbReference type="Proteomes" id="UP000287394"/>
    </source>
</evidence>
<dbReference type="GO" id="GO:0030234">
    <property type="term" value="F:enzyme regulator activity"/>
    <property type="evidence" value="ECO:0007669"/>
    <property type="project" value="InterPro"/>
</dbReference>